<feature type="region of interest" description="Disordered" evidence="1">
    <location>
        <begin position="984"/>
        <end position="1004"/>
    </location>
</feature>
<dbReference type="Proteomes" id="UP000236731">
    <property type="component" value="Unassembled WGS sequence"/>
</dbReference>
<dbReference type="RefSeq" id="WP_103907317.1">
    <property type="nucleotide sequence ID" value="NZ_CP049246.1"/>
</dbReference>
<dbReference type="SUPFAM" id="SSF57783">
    <property type="entry name" value="Zinc beta-ribbon"/>
    <property type="match status" value="1"/>
</dbReference>
<sequence>MAQYKITKDDIFTATNGGLDIFRFYIADIDQYVGKKKHFVDPTRNEKTPSSMIKQTEDGNYIVRDFGDTVSKWHNAITYTQKRENCEYGEAIAIIAERHGIGSPEAIRSMYQAEVSSADAKPDQNDKEKFFVHAEEVSESHLRILFSDKVWSNIEYQHRNRKEEERHKAVLEQLRAVLKEQHWHALDSYTIIKERKAITFTATEFYPIFRIEEEGKNGDRFSKIYQPKSAKKERRFFYDGKFDPQFLHGYAQVKRAYEQVVKDHEDSKDEDESKKEKPKLEEIIYCTGGSDALNLRALGYHVVYPSSEHFRLSKDQVFKLFQKAKSVMTCPDLDATGQLQNHRLCKSDASDFFLDIRTIELPMELQTKRDQYGRPCKDLRDFLKHYKASDLKNLVKVAMMYRFWDYQLAFDRSGNPKIRYGRPLYEYKLSMERVLNFLVKCGFGRRKVNEETMEFIHIDGNLVRPVKPEDIKAYLLNFLRSRYAPEDLLNVLHRSTSLSNTSFDSLPVLDPDFRDYDAWTQYMFFQNTTWRITGAGIEEIPNSRVDKMVWESKILKHKVRRLDPMFEVTQDEDKIFHLQINNSDSMFFRFLMQTSRIYWRKELEDNLEDLTADEIKEYKQRNKFTVTGENLTPEERYDQIVHLINKMYAFGYLMHRHKAQSRPWIVFGMDDTPQKDQGSFGGTGKSIFFNGIRMVKNLLQFDGKNAKLFDDNHVFEQVNSNTDVVYIDDATREFPMERTFSMTTGDITVNPKGKTRTSIKFEESPKLGITTNFAPDDMGPSTMRRILFFGTSNYYHVDKSGMFKENRQPIDDFGKEFWSSEYSDEEWNLDLNFMAQCCQLYLSWPTWIEAPMENIMDRSLTNNMGFQFLAWAEVFFSAESNRLDCFIPSHFAMEDYKMESSIKNITSTGFNAKMKLYAQLKKLTLNPKAVQNSDGRVLKTWDEVRFDGRDKRWIKSDRKKTQSMFYLQSESSSISDRIYDPTEPIISQEDFPVPDPETNGPNWP</sequence>
<proteinExistence type="predicted"/>
<evidence type="ECO:0000313" key="4">
    <source>
        <dbReference type="Proteomes" id="UP000236731"/>
    </source>
</evidence>
<dbReference type="Pfam" id="PF19263">
    <property type="entry name" value="DUF5906"/>
    <property type="match status" value="1"/>
</dbReference>
<protein>
    <recommendedName>
        <fullName evidence="2">NrS-1 polymerase-like helicase domain-containing protein</fullName>
    </recommendedName>
</protein>
<evidence type="ECO:0000259" key="2">
    <source>
        <dbReference type="Pfam" id="PF19263"/>
    </source>
</evidence>
<dbReference type="EMBL" id="FNUT01000011">
    <property type="protein sequence ID" value="SEG62524.1"/>
    <property type="molecule type" value="Genomic_DNA"/>
</dbReference>
<evidence type="ECO:0000313" key="3">
    <source>
        <dbReference type="EMBL" id="SEG62524.1"/>
    </source>
</evidence>
<dbReference type="AlphaFoldDB" id="A0A1H6BPB2"/>
<accession>A0A1H6BPB2</accession>
<feature type="domain" description="NrS-1 polymerase-like helicase" evidence="2">
    <location>
        <begin position="680"/>
        <end position="777"/>
    </location>
</feature>
<name>A0A1H6BPB2_9SPHI</name>
<dbReference type="Gene3D" id="3.40.1360.10">
    <property type="match status" value="1"/>
</dbReference>
<reference evidence="4" key="1">
    <citation type="submission" date="2016-10" db="EMBL/GenBank/DDBJ databases">
        <authorList>
            <person name="Varghese N."/>
            <person name="Submissions S."/>
        </authorList>
    </citation>
    <scope>NUCLEOTIDE SEQUENCE [LARGE SCALE GENOMIC DNA]</scope>
    <source>
        <strain evidence="4">DSM 22361</strain>
    </source>
</reference>
<keyword evidence="4" id="KW-1185">Reference proteome</keyword>
<gene>
    <name evidence="3" type="ORF">SAMN05421877_11138</name>
</gene>
<dbReference type="OrthoDB" id="840343at2"/>
<organism evidence="3 4">
    <name type="scientific">Sphingobacterium lactis</name>
    <dbReference type="NCBI Taxonomy" id="797291"/>
    <lineage>
        <taxon>Bacteria</taxon>
        <taxon>Pseudomonadati</taxon>
        <taxon>Bacteroidota</taxon>
        <taxon>Sphingobacteriia</taxon>
        <taxon>Sphingobacteriales</taxon>
        <taxon>Sphingobacteriaceae</taxon>
        <taxon>Sphingobacterium</taxon>
    </lineage>
</organism>
<evidence type="ECO:0000256" key="1">
    <source>
        <dbReference type="SAM" id="MobiDB-lite"/>
    </source>
</evidence>
<dbReference type="InterPro" id="IPR045455">
    <property type="entry name" value="NrS-1_pol-like_helicase"/>
</dbReference>